<dbReference type="Proteomes" id="UP001341281">
    <property type="component" value="Chromosome 05"/>
</dbReference>
<gene>
    <name evidence="1" type="ORF">U9M48_025099</name>
</gene>
<evidence type="ECO:0000313" key="1">
    <source>
        <dbReference type="EMBL" id="WVZ77207.1"/>
    </source>
</evidence>
<keyword evidence="2" id="KW-1185">Reference proteome</keyword>
<protein>
    <submittedName>
        <fullName evidence="1">Uncharacterized protein</fullName>
    </submittedName>
</protein>
<evidence type="ECO:0000313" key="2">
    <source>
        <dbReference type="Proteomes" id="UP001341281"/>
    </source>
</evidence>
<accession>A0AAQ3TU99</accession>
<reference evidence="1 2" key="1">
    <citation type="submission" date="2024-02" db="EMBL/GenBank/DDBJ databases">
        <title>High-quality chromosome-scale genome assembly of Pensacola bahiagrass (Paspalum notatum Flugge var. saurae).</title>
        <authorList>
            <person name="Vega J.M."/>
            <person name="Podio M."/>
            <person name="Orjuela J."/>
            <person name="Siena L.A."/>
            <person name="Pessino S.C."/>
            <person name="Combes M.C."/>
            <person name="Mariac C."/>
            <person name="Albertini E."/>
            <person name="Pupilli F."/>
            <person name="Ortiz J.P.A."/>
            <person name="Leblanc O."/>
        </authorList>
    </citation>
    <scope>NUCLEOTIDE SEQUENCE [LARGE SCALE GENOMIC DNA]</scope>
    <source>
        <strain evidence="1">R1</strain>
        <tissue evidence="1">Leaf</tissue>
    </source>
</reference>
<name>A0AAQ3TU99_PASNO</name>
<dbReference type="AlphaFoldDB" id="A0AAQ3TU99"/>
<organism evidence="1 2">
    <name type="scientific">Paspalum notatum var. saurae</name>
    <dbReference type="NCBI Taxonomy" id="547442"/>
    <lineage>
        <taxon>Eukaryota</taxon>
        <taxon>Viridiplantae</taxon>
        <taxon>Streptophyta</taxon>
        <taxon>Embryophyta</taxon>
        <taxon>Tracheophyta</taxon>
        <taxon>Spermatophyta</taxon>
        <taxon>Magnoliopsida</taxon>
        <taxon>Liliopsida</taxon>
        <taxon>Poales</taxon>
        <taxon>Poaceae</taxon>
        <taxon>PACMAD clade</taxon>
        <taxon>Panicoideae</taxon>
        <taxon>Andropogonodae</taxon>
        <taxon>Paspaleae</taxon>
        <taxon>Paspalinae</taxon>
        <taxon>Paspalum</taxon>
    </lineage>
</organism>
<proteinExistence type="predicted"/>
<sequence length="106" mass="12373">MSHASTRVLYYSLYWYPNTTVEARGIEGTLCYAAHLRKQMITKRNQHRTRVLYYSLYWYPNTTVEAKRPVGRGTSSDLSLLPRNAMLCSAVTKKVDRLRPYRLIAL</sequence>
<dbReference type="EMBL" id="CP144749">
    <property type="protein sequence ID" value="WVZ77207.1"/>
    <property type="molecule type" value="Genomic_DNA"/>
</dbReference>